<reference evidence="2 3" key="1">
    <citation type="submission" date="2023-09" db="EMBL/GenBank/DDBJ databases">
        <title>Genomes of two closely related lineages of the louse Polyplax serrata with different host specificities.</title>
        <authorList>
            <person name="Martinu J."/>
            <person name="Tarabai H."/>
            <person name="Stefka J."/>
            <person name="Hypsa V."/>
        </authorList>
    </citation>
    <scope>NUCLEOTIDE SEQUENCE [LARGE SCALE GENOMIC DNA]</scope>
    <source>
        <strain evidence="2">98ZLc_SE</strain>
    </source>
</reference>
<protein>
    <submittedName>
        <fullName evidence="2">Uncharacterized protein</fullName>
    </submittedName>
</protein>
<proteinExistence type="predicted"/>
<evidence type="ECO:0000256" key="1">
    <source>
        <dbReference type="SAM" id="Coils"/>
    </source>
</evidence>
<accession>A0ABR1B4D3</accession>
<organism evidence="2 3">
    <name type="scientific">Polyplax serrata</name>
    <name type="common">Common mouse louse</name>
    <dbReference type="NCBI Taxonomy" id="468196"/>
    <lineage>
        <taxon>Eukaryota</taxon>
        <taxon>Metazoa</taxon>
        <taxon>Ecdysozoa</taxon>
        <taxon>Arthropoda</taxon>
        <taxon>Hexapoda</taxon>
        <taxon>Insecta</taxon>
        <taxon>Pterygota</taxon>
        <taxon>Neoptera</taxon>
        <taxon>Paraneoptera</taxon>
        <taxon>Psocodea</taxon>
        <taxon>Troctomorpha</taxon>
        <taxon>Phthiraptera</taxon>
        <taxon>Anoplura</taxon>
        <taxon>Polyplacidae</taxon>
        <taxon>Polyplax</taxon>
    </lineage>
</organism>
<comment type="caution">
    <text evidence="2">The sequence shown here is derived from an EMBL/GenBank/DDBJ whole genome shotgun (WGS) entry which is preliminary data.</text>
</comment>
<name>A0ABR1B4D3_POLSC</name>
<evidence type="ECO:0000313" key="3">
    <source>
        <dbReference type="Proteomes" id="UP001359485"/>
    </source>
</evidence>
<dbReference type="EMBL" id="JAWJWF010000004">
    <property type="protein sequence ID" value="KAK6634111.1"/>
    <property type="molecule type" value="Genomic_DNA"/>
</dbReference>
<feature type="coiled-coil region" evidence="1">
    <location>
        <begin position="81"/>
        <end position="150"/>
    </location>
</feature>
<sequence length="343" mass="40211">MSLDKILLIPHLSRELNLIGYKKLPFKSRTKYKKKIEENSESDSENENENVKIVFDSRRMVCELVSVCIDLVKHIKTKGFLTSENDHLNKLNFENHKLERQLASVKNEVEKKTAELANEKAKNSQLSERIYKLEKNMAEIELDKKKVIQKSETNEDLLKHSLKKQQDNVRELHTIIWKQFNMADKNYFPENFKIIQIQQPDFNKLWSDVKYSSPTGKEEALKKAVCIFQENNNLLMEDNYLLKNLLLTTLEEVNESIQFLCGKMHLVNDQQVLLTEKVSEIFQNVEDLNVKLYRKTISEYFDVIKSAAELFEAASFTVSDDLFVCWSDILQQIKTLKDSKEHI</sequence>
<evidence type="ECO:0000313" key="2">
    <source>
        <dbReference type="EMBL" id="KAK6634111.1"/>
    </source>
</evidence>
<gene>
    <name evidence="2" type="ORF">RUM44_004719</name>
</gene>
<dbReference type="Proteomes" id="UP001359485">
    <property type="component" value="Unassembled WGS sequence"/>
</dbReference>
<keyword evidence="1" id="KW-0175">Coiled coil</keyword>
<keyword evidence="3" id="KW-1185">Reference proteome</keyword>